<dbReference type="HOGENOM" id="CLU_060372_3_0_5"/>
<sequence length="270" mass="30637">MRAWIISDLHYSPTDALKGIPFQVPDADICICAGDISENISMSIAYLRRDIEPQMPVVLVLGNHDYYNSSIEFALERARREIEGTRIHLLENQGIKLAGCRFIGATLWTDFAVSVGGDEHVPPEERRTKAFELVPHLMADFECIFRSDARRPGENGLITVREILERHIASRSFIDRELEKPFDGRTFVVTHHAPLIQSFDPRFHGDITNAAFGSDLSHLIARRRPSVWIHGHIHKFRDYMADKTRVICNPRGYGGERGTSGFRAGFVINL</sequence>
<gene>
    <name evidence="2" type="ORF">IE4771_CH02973</name>
</gene>
<dbReference type="RefSeq" id="WP_038689972.1">
    <property type="nucleotide sequence ID" value="NZ_CP006986.1"/>
</dbReference>
<proteinExistence type="predicted"/>
<evidence type="ECO:0000313" key="2">
    <source>
        <dbReference type="EMBL" id="AIC28067.1"/>
    </source>
</evidence>
<dbReference type="PANTHER" id="PTHR37844">
    <property type="entry name" value="SER/THR PROTEIN PHOSPHATASE SUPERFAMILY (AFU_ORTHOLOGUE AFUA_1G14840)"/>
    <property type="match status" value="1"/>
</dbReference>
<feature type="domain" description="Calcineurin-like phosphoesterase" evidence="1">
    <location>
        <begin position="1"/>
        <end position="235"/>
    </location>
</feature>
<reference evidence="2 3" key="1">
    <citation type="submission" date="2013-12" db="EMBL/GenBank/DDBJ databases">
        <title>Complete genome sequence of Rhizobium etli bv. mimosae IE4771.</title>
        <authorList>
            <person name="Bustos P."/>
            <person name="Santamaria R.I."/>
            <person name="Lozano L."/>
            <person name="Ormeno-Orrillo E."/>
            <person name="Rogel M.A."/>
            <person name="Romero D."/>
            <person name="Cevallos M.A."/>
            <person name="Martinez-Romero E."/>
            <person name="Gonzalez V."/>
        </authorList>
    </citation>
    <scope>NUCLEOTIDE SEQUENCE [LARGE SCALE GENOMIC DNA]</scope>
    <source>
        <strain evidence="2 3">IE4771</strain>
    </source>
</reference>
<dbReference type="GO" id="GO:0016787">
    <property type="term" value="F:hydrolase activity"/>
    <property type="evidence" value="ECO:0007669"/>
    <property type="project" value="InterPro"/>
</dbReference>
<organism evidence="2 3">
    <name type="scientific">Rhizobium etli bv. mimosae str. IE4771</name>
    <dbReference type="NCBI Taxonomy" id="1432050"/>
    <lineage>
        <taxon>Bacteria</taxon>
        <taxon>Pseudomonadati</taxon>
        <taxon>Pseudomonadota</taxon>
        <taxon>Alphaproteobacteria</taxon>
        <taxon>Hyphomicrobiales</taxon>
        <taxon>Rhizobiaceae</taxon>
        <taxon>Rhizobium/Agrobacterium group</taxon>
        <taxon>Rhizobium</taxon>
    </lineage>
</organism>
<dbReference type="AlphaFoldDB" id="A0A060I2M9"/>
<dbReference type="KEGG" id="rei:IE4771_CH02973"/>
<evidence type="ECO:0000313" key="3">
    <source>
        <dbReference type="Proteomes" id="UP000027180"/>
    </source>
</evidence>
<dbReference type="InterPro" id="IPR004843">
    <property type="entry name" value="Calcineurin-like_PHP"/>
</dbReference>
<evidence type="ECO:0000259" key="1">
    <source>
        <dbReference type="Pfam" id="PF00149"/>
    </source>
</evidence>
<dbReference type="SUPFAM" id="SSF56300">
    <property type="entry name" value="Metallo-dependent phosphatases"/>
    <property type="match status" value="1"/>
</dbReference>
<protein>
    <submittedName>
        <fullName evidence="2">Metallophosphoesterase protein</fullName>
    </submittedName>
</protein>
<dbReference type="EMBL" id="CP006986">
    <property type="protein sequence ID" value="AIC28067.1"/>
    <property type="molecule type" value="Genomic_DNA"/>
</dbReference>
<dbReference type="OrthoDB" id="356681at2"/>
<accession>A0A060I2M9</accession>
<dbReference type="PANTHER" id="PTHR37844:SF2">
    <property type="entry name" value="SER_THR PROTEIN PHOSPHATASE SUPERFAMILY (AFU_ORTHOLOGUE AFUA_1G14840)"/>
    <property type="match status" value="1"/>
</dbReference>
<name>A0A060I2M9_RHIET</name>
<dbReference type="Pfam" id="PF00149">
    <property type="entry name" value="Metallophos"/>
    <property type="match status" value="1"/>
</dbReference>
<dbReference type="InterPro" id="IPR029052">
    <property type="entry name" value="Metallo-depent_PP-like"/>
</dbReference>
<dbReference type="Gene3D" id="3.60.21.10">
    <property type="match status" value="1"/>
</dbReference>
<dbReference type="Proteomes" id="UP000027180">
    <property type="component" value="Chromosome"/>
</dbReference>